<gene>
    <name evidence="1" type="ORF">P4U43_17960</name>
</gene>
<name>A0ABT6D025_9MICC</name>
<sequence>MAAFLNQFLIEHARDHGWSLTTTKRTRRGLAIALGLQDTPGAPLLATDLVNLQSIGITSLRLQEVCAAAGLLDDDRESAVDRWFETTVSELPKQIRTELERWYTIMLKGSNTPPRSKPRSETTTRLYLRWSLPALQTWAAA</sequence>
<keyword evidence="2" id="KW-1185">Reference proteome</keyword>
<protein>
    <submittedName>
        <fullName evidence="1">Uncharacterized protein</fullName>
    </submittedName>
</protein>
<comment type="caution">
    <text evidence="1">The sequence shown here is derived from an EMBL/GenBank/DDBJ whole genome shotgun (WGS) entry which is preliminary data.</text>
</comment>
<dbReference type="EMBL" id="JAROKN010000134">
    <property type="protein sequence ID" value="MDF9279671.1"/>
    <property type="molecule type" value="Genomic_DNA"/>
</dbReference>
<evidence type="ECO:0000313" key="1">
    <source>
        <dbReference type="EMBL" id="MDF9279671.1"/>
    </source>
</evidence>
<organism evidence="1 2">
    <name type="scientific">Arthrobacter vasquezii</name>
    <dbReference type="NCBI Taxonomy" id="2977629"/>
    <lineage>
        <taxon>Bacteria</taxon>
        <taxon>Bacillati</taxon>
        <taxon>Actinomycetota</taxon>
        <taxon>Actinomycetes</taxon>
        <taxon>Micrococcales</taxon>
        <taxon>Micrococcaceae</taxon>
        <taxon>Arthrobacter</taxon>
    </lineage>
</organism>
<proteinExistence type="predicted"/>
<evidence type="ECO:0000313" key="2">
    <source>
        <dbReference type="Proteomes" id="UP001220456"/>
    </source>
</evidence>
<reference evidence="1 2" key="1">
    <citation type="journal article" date="2023" name="Int. J. Syst. Evol. Microbiol.">
        <title>Arthrobacter vasquezii sp. nov., isolated from a soil sample from Union Glacier, Antarctica.</title>
        <authorList>
            <person name="Valenzuela-Ibaceta F."/>
            <person name="Carrasco V."/>
            <person name="Lagos-Moraga S."/>
            <person name="Dietz-Vargas C."/>
            <person name="Navarro C.A."/>
            <person name="Perez-Donoso J.M."/>
        </authorList>
    </citation>
    <scope>NUCLEOTIDE SEQUENCE [LARGE SCALE GENOMIC DNA]</scope>
    <source>
        <strain evidence="1 2">EH-1B-1</strain>
    </source>
</reference>
<dbReference type="Proteomes" id="UP001220456">
    <property type="component" value="Unassembled WGS sequence"/>
</dbReference>
<feature type="non-terminal residue" evidence="1">
    <location>
        <position position="141"/>
    </location>
</feature>
<accession>A0ABT6D025</accession>